<dbReference type="NCBIfam" id="TIGR01901">
    <property type="entry name" value="adhes_NPXG"/>
    <property type="match status" value="1"/>
</dbReference>
<evidence type="ECO:0000313" key="4">
    <source>
        <dbReference type="Proteomes" id="UP001047646"/>
    </source>
</evidence>
<dbReference type="EMBL" id="CP077073">
    <property type="protein sequence ID" value="QXH34828.1"/>
    <property type="molecule type" value="Genomic_DNA"/>
</dbReference>
<feature type="region of interest" description="Disordered" evidence="1">
    <location>
        <begin position="1025"/>
        <end position="1048"/>
    </location>
</feature>
<evidence type="ECO:0000256" key="1">
    <source>
        <dbReference type="SAM" id="MobiDB-lite"/>
    </source>
</evidence>
<dbReference type="InterPro" id="IPR008638">
    <property type="entry name" value="FhaB/CdiA-like_TPS"/>
</dbReference>
<dbReference type="InterPro" id="IPR025157">
    <property type="entry name" value="Hemagglutinin_rpt"/>
</dbReference>
<dbReference type="Pfam" id="PF05860">
    <property type="entry name" value="TPS"/>
    <property type="match status" value="1"/>
</dbReference>
<dbReference type="Pfam" id="PF13332">
    <property type="entry name" value="Fil_haemagg_2"/>
    <property type="match status" value="3"/>
</dbReference>
<evidence type="ECO:0000313" key="3">
    <source>
        <dbReference type="EMBL" id="QXH34828.1"/>
    </source>
</evidence>
<dbReference type="SMART" id="SM00912">
    <property type="entry name" value="Haemagg_act"/>
    <property type="match status" value="1"/>
</dbReference>
<dbReference type="RefSeq" id="WP_217849668.1">
    <property type="nucleotide sequence ID" value="NZ_CP077073.1"/>
</dbReference>
<organism evidence="3 4">
    <name type="scientific">Pseudomonas muyukensis</name>
    <dbReference type="NCBI Taxonomy" id="2842357"/>
    <lineage>
        <taxon>Bacteria</taxon>
        <taxon>Pseudomonadati</taxon>
        <taxon>Pseudomonadota</taxon>
        <taxon>Gammaproteobacteria</taxon>
        <taxon>Pseudomonadales</taxon>
        <taxon>Pseudomonadaceae</taxon>
        <taxon>Pseudomonas</taxon>
    </lineage>
</organism>
<name>A0ABX8M8N6_9PSED</name>
<dbReference type="Proteomes" id="UP001047646">
    <property type="component" value="Chromosome"/>
</dbReference>
<protein>
    <submittedName>
        <fullName evidence="3">Hemagglutinin repeat-containing protein</fullName>
    </submittedName>
</protein>
<keyword evidence="4" id="KW-1185">Reference proteome</keyword>
<proteinExistence type="predicted"/>
<feature type="domain" description="Filamentous haemagglutinin FhaB/tRNA nuclease CdiA-like TPS" evidence="2">
    <location>
        <begin position="49"/>
        <end position="169"/>
    </location>
</feature>
<accession>A0ABX8M8N6</accession>
<sequence>MPPTFSLPPAARPDTLRKAILVALLGTTQAQAALQATEGATGTPFIDHGHGVPVIQITAPNGQGLSHNRFTDYNVGVQGLVLNNALEAGQSQLAGQLSGNPQFQGTAATTILNEVVSHKASLIEGPQEIFGQRADYLLANPNGITVNGGRFINTATASLVVGTPVLQDDKLHHLSTEQATGSLQIQARNAIDNGLHNLDGALHLIAPRLDSTGHLAAKDDLQIVVGRNHVDSSTAQTLHTVQPETARIDAQLLGAMSAGRIHLKSTTLGAGVRMAPTWVTSNSDITLDSAGALTIAGEPDRPVYLDAQDGALRLTSTDDLQLTSVGGRAQHISIDSGHKLSVAGSVLDRRQAPGRDHPPAAVEPLERYQVNQLRSTGDISLKSVADMELTAAQLLAEGTLRLQSEGAVQIVAGRHDQRSESPLGEQHQVHTRQTATGSRLLSKNMEIEATDALIVRGSLLDSLEALTAKAETVTLEHQPLLEGPVGAFDTHHDAPYTWSSTPSAVRARNLAIHGGQIRIAGSHLTSYGDTHLETSTGPLLLESVATLSRSSQFTPGKTLFGKSIGHQTTQTTHTQAHHSTVQSQGSLTLQSAGELRVHGADLKANRDLRLQANGALTLDSSTSSLKSSHSILDPGFTAGIRQTLDPQDGKPGSRQWELYAGVERPEQTISKTEITQNPSTVEGSTVSLHSGVLVQANGARIIAGNGDLDVKGPTVSLGAAYHEREGELHLSNLGTGLALSAGVERLGNAWEGRRENQMSHARQRTALGSELLASGNITIASDTLLTQASAIKAGAALQIDTGNIANRTAQEVVERSSLIDKWRASIGASLEYFGLTKPVLEVIDGKPADRFQQASIEEALSPPSVGVDATWRMKNRLDFERDTRAKASELSGATIKVNAAVIDDQGTAWRASTGTLDITARQHHQLAARHSSERNVTNLDASADLRVDTVTGKDVGIRIAGKGSALDSLKSTSTAVASSLEGQAGVALTLEGDGLYEGSRIVATDGKVMIRSTGNLAFTAAADSSGSSDAVQTGSGRIKLSSKPGEQGGEVRGYLDLSKKYNTATTAKVAQIDAKDEVLINSRGEQSHQGTRIDSEQAISLYSGGRLAITEARHAQQADGNRHDGGFELLAKLGATQGGGLGGHLGQGSLAENDSQAVGAILNGAGNLTLSSRAQDDQALHLRGLQASSAHLELHAINGGMLIEASDNRELHDSLDVTGGLGLLSTTGKTDTRGVFARAKVELDRRDNQMWNASTLKANRIDLFSNGDTRLEGVSLHADSIDANVGGDLRLASRQDDVDTLVVKTDLGASHEKNPQGFLTAINALGGRWGKDAKEQLGNLPQQALHGTLMIDVQREVRDNVAHQAVIAASNGMKLNVGGSVQLIGARLESSEGDVTLGTSPLSTETLAGSNFHRAVSVDLTNHLPELALMVASNAQEQPAAKGQSPLDLLLFKTSGHDRDAQWSSHVKGQTDTLADAI</sequence>
<reference evidence="3" key="1">
    <citation type="journal article" date="2021" name="Microorganisms">
        <title>The Ever-Expanding Pseudomonas Genus: Description of 43 New Species and Partition of the Pseudomonas putida Group.</title>
        <authorList>
            <person name="Girard L."/>
            <person name="Lood C."/>
            <person name="Hofte M."/>
            <person name="Vandamme P."/>
            <person name="Rokni-Zadeh H."/>
            <person name="van Noort V."/>
            <person name="Lavigne R."/>
            <person name="De Mot R."/>
        </authorList>
    </citation>
    <scope>NUCLEOTIDE SEQUENCE</scope>
    <source>
        <strain evidence="3">COW39</strain>
    </source>
</reference>
<evidence type="ECO:0000259" key="2">
    <source>
        <dbReference type="SMART" id="SM00912"/>
    </source>
</evidence>
<gene>
    <name evidence="3" type="ORF">KSS95_22255</name>
</gene>